<evidence type="ECO:0000313" key="11">
    <source>
        <dbReference type="Proteomes" id="UP000473826"/>
    </source>
</evidence>
<evidence type="ECO:0000256" key="2">
    <source>
        <dbReference type="ARBA" id="ARBA00004687"/>
    </source>
</evidence>
<accession>A0A7D8V2C3</accession>
<dbReference type="GO" id="GO:0000506">
    <property type="term" value="C:glycosylphosphatidylinositol-N-acetylglucosaminyltransferase (GPI-GnT) complex"/>
    <property type="evidence" value="ECO:0007669"/>
    <property type="project" value="TreeGrafter"/>
</dbReference>
<evidence type="ECO:0000256" key="1">
    <source>
        <dbReference type="ARBA" id="ARBA00004141"/>
    </source>
</evidence>
<feature type="transmembrane region" description="Helical" evidence="9">
    <location>
        <begin position="228"/>
        <end position="247"/>
    </location>
</feature>
<keyword evidence="11" id="KW-1185">Reference proteome</keyword>
<name>A0A7D8V2C3_VANHU</name>
<dbReference type="Proteomes" id="UP000473826">
    <property type="component" value="Unassembled WGS sequence"/>
</dbReference>
<feature type="transmembrane region" description="Helical" evidence="9">
    <location>
        <begin position="126"/>
        <end position="146"/>
    </location>
</feature>
<keyword evidence="4" id="KW-0337">GPI-anchor biosynthesis</keyword>
<reference evidence="10 11" key="1">
    <citation type="journal article" date="2019" name="PLoS Genet.">
        <title>Convergent evolution of linked mating-type loci in basidiomycete fungi.</title>
        <authorList>
            <person name="Sun S."/>
            <person name="Coelho M.A."/>
            <person name="Heitman J."/>
            <person name="Nowrousian M."/>
        </authorList>
    </citation>
    <scope>NUCLEOTIDE SEQUENCE [LARGE SCALE GENOMIC DNA]</scope>
    <source>
        <strain evidence="10 11">CBS 4282</strain>
    </source>
</reference>
<feature type="region of interest" description="Disordered" evidence="8">
    <location>
        <begin position="181"/>
        <end position="205"/>
    </location>
</feature>
<evidence type="ECO:0000256" key="3">
    <source>
        <dbReference type="ARBA" id="ARBA00008321"/>
    </source>
</evidence>
<sequence>MPNGHPADAATDAVWEKVLWRRQPFPDNYVPSSYLAELDSLPPRPRPQLLRLMLATLPVSQHLAAIALFLAVFYAMLVGDFGAAEVGWSCTAFELAAFALWRFGWGGDKAAKTESLLPVSGALRPLLLPPLLLSLLAPVLGTLTSATTSDSIWPLAGGLLFVHLLLADFTTGPDARRRHRARLAKRRRRSSSGASAREDEGPGLTSSLSLTSALSASVVLASRLPSTAHVFSLILLAAGLFAGWPTLAKGVRAAGLQFSIALTVSTIWLAISLFPPCSPEDYPGRPTLIFFFVLFLVNVVGPFMLWYGWRWKRRLGGNWDPAVVKLRRRGIRP</sequence>
<evidence type="ECO:0000313" key="10">
    <source>
        <dbReference type="EMBL" id="TXT11026.1"/>
    </source>
</evidence>
<evidence type="ECO:0000256" key="9">
    <source>
        <dbReference type="SAM" id="Phobius"/>
    </source>
</evidence>
<evidence type="ECO:0000256" key="6">
    <source>
        <dbReference type="ARBA" id="ARBA00022989"/>
    </source>
</evidence>
<keyword evidence="5 9" id="KW-0812">Transmembrane</keyword>
<dbReference type="OrthoDB" id="196709at2759"/>
<keyword evidence="7 9" id="KW-0472">Membrane</keyword>
<protein>
    <recommendedName>
        <fullName evidence="12">Phosphatidylinositol N-acetylglucosaminyltransferase</fullName>
    </recommendedName>
</protein>
<evidence type="ECO:0000256" key="7">
    <source>
        <dbReference type="ARBA" id="ARBA00023136"/>
    </source>
</evidence>
<dbReference type="PIRSF" id="PIRSF016104">
    <property type="entry name" value="GPI2"/>
    <property type="match status" value="1"/>
</dbReference>
<dbReference type="Pfam" id="PF06432">
    <property type="entry name" value="GPI2"/>
    <property type="match status" value="1"/>
</dbReference>
<evidence type="ECO:0000256" key="4">
    <source>
        <dbReference type="ARBA" id="ARBA00022502"/>
    </source>
</evidence>
<comment type="subcellular location">
    <subcellularLocation>
        <location evidence="1">Membrane</location>
        <topology evidence="1">Multi-pass membrane protein</topology>
    </subcellularLocation>
</comment>
<gene>
    <name evidence="10" type="ORF">VHUM_01777</name>
</gene>
<dbReference type="EMBL" id="QKWK01000004">
    <property type="protein sequence ID" value="TXT11026.1"/>
    <property type="molecule type" value="Genomic_DNA"/>
</dbReference>
<feature type="transmembrane region" description="Helical" evidence="9">
    <location>
        <begin position="287"/>
        <end position="309"/>
    </location>
</feature>
<dbReference type="GO" id="GO:0006506">
    <property type="term" value="P:GPI anchor biosynthetic process"/>
    <property type="evidence" value="ECO:0007669"/>
    <property type="project" value="UniProtKB-UniPathway"/>
</dbReference>
<feature type="transmembrane region" description="Helical" evidence="9">
    <location>
        <begin position="254"/>
        <end position="275"/>
    </location>
</feature>
<evidence type="ECO:0000256" key="5">
    <source>
        <dbReference type="ARBA" id="ARBA00022692"/>
    </source>
</evidence>
<evidence type="ECO:0000256" key="8">
    <source>
        <dbReference type="SAM" id="MobiDB-lite"/>
    </source>
</evidence>
<comment type="caution">
    <text evidence="10">The sequence shown here is derived from an EMBL/GenBank/DDBJ whole genome shotgun (WGS) entry which is preliminary data.</text>
</comment>
<proteinExistence type="inferred from homology"/>
<dbReference type="PANTHER" id="PTHR12982">
    <property type="entry name" value="PHOSPHATIDYLINOSITOL GLYCAN, CLASS C"/>
    <property type="match status" value="1"/>
</dbReference>
<dbReference type="AlphaFoldDB" id="A0A7D8V2C3"/>
<feature type="transmembrane region" description="Helical" evidence="9">
    <location>
        <begin position="152"/>
        <end position="170"/>
    </location>
</feature>
<comment type="similarity">
    <text evidence="3">Belongs to the PIGC family.</text>
</comment>
<dbReference type="PANTHER" id="PTHR12982:SF0">
    <property type="entry name" value="PHOSPHATIDYLINOSITOL N-ACETYLGLUCOSAMINYLTRANSFERASE SUBUNIT C"/>
    <property type="match status" value="1"/>
</dbReference>
<feature type="compositionally biased region" description="Basic residues" evidence="8">
    <location>
        <begin position="181"/>
        <end position="190"/>
    </location>
</feature>
<dbReference type="UniPathway" id="UPA00196"/>
<dbReference type="InterPro" id="IPR009450">
    <property type="entry name" value="Plno_GlcNAc_GPI2"/>
</dbReference>
<evidence type="ECO:0008006" key="12">
    <source>
        <dbReference type="Google" id="ProtNLM"/>
    </source>
</evidence>
<keyword evidence="6 9" id="KW-1133">Transmembrane helix</keyword>
<comment type="pathway">
    <text evidence="2">Glycolipid biosynthesis; glycosylphosphatidylinositol-anchor biosynthesis.</text>
</comment>
<feature type="transmembrane region" description="Helical" evidence="9">
    <location>
        <begin position="52"/>
        <end position="74"/>
    </location>
</feature>
<organism evidence="10 11">
    <name type="scientific">Vanrija humicola</name>
    <name type="common">Yeast</name>
    <name type="synonym">Cryptococcus humicola</name>
    <dbReference type="NCBI Taxonomy" id="5417"/>
    <lineage>
        <taxon>Eukaryota</taxon>
        <taxon>Fungi</taxon>
        <taxon>Dikarya</taxon>
        <taxon>Basidiomycota</taxon>
        <taxon>Agaricomycotina</taxon>
        <taxon>Tremellomycetes</taxon>
        <taxon>Trichosporonales</taxon>
        <taxon>Trichosporonaceae</taxon>
        <taxon>Vanrija</taxon>
    </lineage>
</organism>
<feature type="transmembrane region" description="Helical" evidence="9">
    <location>
        <begin position="86"/>
        <end position="105"/>
    </location>
</feature>